<accession>A0AA44Q5N4</accession>
<dbReference type="PANTHER" id="PTHR43267:SF1">
    <property type="entry name" value="TRNA THREONYLCARBAMOYLADENOSINE DEHYDRATASE"/>
    <property type="match status" value="1"/>
</dbReference>
<dbReference type="AlphaFoldDB" id="A0AA44Q5N4"/>
<evidence type="ECO:0000313" key="3">
    <source>
        <dbReference type="Proteomes" id="UP000226357"/>
    </source>
</evidence>
<dbReference type="PANTHER" id="PTHR43267">
    <property type="entry name" value="TRNA THREONYLCARBAMOYLADENOSINE DEHYDRATASE"/>
    <property type="match status" value="1"/>
</dbReference>
<dbReference type="EMBL" id="NVBO01000344">
    <property type="protein sequence ID" value="PFR87696.1"/>
    <property type="molecule type" value="Genomic_DNA"/>
</dbReference>
<dbReference type="InterPro" id="IPR000594">
    <property type="entry name" value="ThiF_NAD_FAD-bd"/>
</dbReference>
<comment type="caution">
    <text evidence="2">The sequence shown here is derived from an EMBL/GenBank/DDBJ whole genome shotgun (WGS) entry which is preliminary data.</text>
</comment>
<sequence length="843" mass="99395">MRLKTSLNFRGYPNKNEIVYYDGEERIIEVNEFEKLWSLLKILGNPMGDVRENIHEWKNKNEMDDEELKKVIQFINENHLLYDKRCEEDTEEQLFNVRNFNYFSTHDPTLHADTIVQKMKKIKTVVIGAGTIGATLCMTLSKLGVGEIIIIDFDTVQTKNIRAQTIFQTEDINKKKVDVIQEKLKKMDPYVKIQVFNMKIETLDDLSQLDLKEINYIFGCFDESTLQLQKDIMEYCDKEGIKYLLMGYHNDFVKVLHLSNSNNGTSILEDSFRNYHTEYVIRENRGTIIQSLAVSLICSRIIFADITNDHNAIKSGYSFDFVKFNSSANHEAIHFEPFIQSLQKNLPLHQEKLKRKINGISTIVHAERPRLPKAIEIDILCMHQVFDILLHLDQLSNLQLEEGYNDFVKIMDDLEEQDRDEEEYERYLQMIRSIKIVYEGETHTIAEIFEMMRDTKDYEEKKVMQRSIYEVLRSKGNEILQFFTKSKQSYLSLEVPDYYREVFGIQKETLHMFEEKLQEKFHALITKTLSLIFQKSSGEVSADFLAYNEEERSTISIDEAKEIILTSLDKYGQDRWIHHIERMFQDNFVQVYNEIEVNKTYYFPNTKESRILCNYHDDVDSLFILCHELGHAYFNQSYGHTFFDDSTQLLNEIMAYYFEITCVQAILRNEGISLEIKQEIAKQYVKRIHQVVLSTYGVHLFETSLIKHVKDYGEISVDDFLRVREEYNQHPFFEGIQFKNETYSYLNPLLKTSFIFEFGDHVLPPIAYLLAIGLCHEQVECHIPKDIQIQEAILNERYHTEEFLDYMTKRESHGELMNQAIEGLLQMLCTLQSFMLEDVIQSS</sequence>
<dbReference type="GO" id="GO:0061503">
    <property type="term" value="F:tRNA threonylcarbamoyladenosine dehydratase"/>
    <property type="evidence" value="ECO:0007669"/>
    <property type="project" value="TreeGrafter"/>
</dbReference>
<proteinExistence type="predicted"/>
<dbReference type="SUPFAM" id="SSF69572">
    <property type="entry name" value="Activating enzymes of the ubiquitin-like proteins"/>
    <property type="match status" value="1"/>
</dbReference>
<dbReference type="GO" id="GO:0008641">
    <property type="term" value="F:ubiquitin-like modifier activating enzyme activity"/>
    <property type="evidence" value="ECO:0007669"/>
    <property type="project" value="InterPro"/>
</dbReference>
<reference evidence="2 3" key="1">
    <citation type="submission" date="2017-09" db="EMBL/GenBank/DDBJ databases">
        <title>Large-scale bioinformatics analysis of Bacillus genomes uncovers conserved roles of natural products in bacterial physiology.</title>
        <authorList>
            <consortium name="Agbiome Team Llc"/>
            <person name="Bleich R.M."/>
            <person name="Grubbs K.J."/>
            <person name="Santa Maria K.C."/>
            <person name="Allen S.E."/>
            <person name="Farag S."/>
            <person name="Shank E.A."/>
            <person name="Bowers A."/>
        </authorList>
    </citation>
    <scope>NUCLEOTIDE SEQUENCE [LARGE SCALE GENOMIC DNA]</scope>
    <source>
        <strain evidence="2 3">AFS067272</strain>
    </source>
</reference>
<dbReference type="Gene3D" id="3.40.50.720">
    <property type="entry name" value="NAD(P)-binding Rossmann-like Domain"/>
    <property type="match status" value="1"/>
</dbReference>
<organism evidence="2 3">
    <name type="scientific">Bacillus cereus</name>
    <dbReference type="NCBI Taxonomy" id="1396"/>
    <lineage>
        <taxon>Bacteria</taxon>
        <taxon>Bacillati</taxon>
        <taxon>Bacillota</taxon>
        <taxon>Bacilli</taxon>
        <taxon>Bacillales</taxon>
        <taxon>Bacillaceae</taxon>
        <taxon>Bacillus</taxon>
        <taxon>Bacillus cereus group</taxon>
    </lineage>
</organism>
<dbReference type="InterPro" id="IPR042088">
    <property type="entry name" value="OligoPept_F_C"/>
</dbReference>
<dbReference type="Pfam" id="PF00899">
    <property type="entry name" value="ThiF"/>
    <property type="match status" value="1"/>
</dbReference>
<dbReference type="RefSeq" id="WP_098523373.1">
    <property type="nucleotide sequence ID" value="NZ_NUYJ01000084.1"/>
</dbReference>
<evidence type="ECO:0000313" key="2">
    <source>
        <dbReference type="EMBL" id="PFR87696.1"/>
    </source>
</evidence>
<evidence type="ECO:0000259" key="1">
    <source>
        <dbReference type="Pfam" id="PF00899"/>
    </source>
</evidence>
<protein>
    <submittedName>
        <fullName evidence="2">Thiamine biosynthesis protein ThiF</fullName>
    </submittedName>
</protein>
<gene>
    <name evidence="2" type="ORF">COK38_25910</name>
</gene>
<name>A0AA44Q5N4_BACCE</name>
<feature type="domain" description="THIF-type NAD/FAD binding fold" evidence="1">
    <location>
        <begin position="116"/>
        <end position="244"/>
    </location>
</feature>
<dbReference type="GO" id="GO:0061504">
    <property type="term" value="P:cyclic threonylcarbamoyladenosine biosynthetic process"/>
    <property type="evidence" value="ECO:0007669"/>
    <property type="project" value="TreeGrafter"/>
</dbReference>
<dbReference type="SUPFAM" id="SSF55486">
    <property type="entry name" value="Metalloproteases ('zincins'), catalytic domain"/>
    <property type="match status" value="1"/>
</dbReference>
<dbReference type="InterPro" id="IPR035985">
    <property type="entry name" value="Ubiquitin-activating_enz"/>
</dbReference>
<dbReference type="InterPro" id="IPR045886">
    <property type="entry name" value="ThiF/MoeB/HesA"/>
</dbReference>
<dbReference type="Proteomes" id="UP000226357">
    <property type="component" value="Unassembled WGS sequence"/>
</dbReference>
<dbReference type="CDD" id="cd01483">
    <property type="entry name" value="E1_enzyme_family"/>
    <property type="match status" value="1"/>
</dbReference>
<dbReference type="Gene3D" id="1.10.1370.20">
    <property type="entry name" value="Oligoendopeptidase f, C-terminal domain"/>
    <property type="match status" value="1"/>
</dbReference>